<dbReference type="AlphaFoldDB" id="J0QVS1"/>
<comment type="caution">
    <text evidence="1">The sequence shown here is derived from an EMBL/GenBank/DDBJ whole genome shotgun (WGS) entry which is preliminary data.</text>
</comment>
<gene>
    <name evidence="1" type="ORF">MCY_00378</name>
</gene>
<keyword evidence="2" id="KW-1185">Reference proteome</keyword>
<sequence>MPYATGAILDIGPLRISIFGCFLMLYCSYQPSRNIDILLIDSNEIRTSLHRVHQPYRLLVNTGVCQITLFSDDTIKNMETNHKRHNFYNDIIILDVFFYRT</sequence>
<name>J0QVS1_9HYPH</name>
<dbReference type="STRING" id="1094556.MCY_00378"/>
<dbReference type="HOGENOM" id="CLU_2285921_0_0_5"/>
<organism evidence="1 2">
    <name type="scientific">Bartonella rattimassiliensis 15908</name>
    <dbReference type="NCBI Taxonomy" id="1094556"/>
    <lineage>
        <taxon>Bacteria</taxon>
        <taxon>Pseudomonadati</taxon>
        <taxon>Pseudomonadota</taxon>
        <taxon>Alphaproteobacteria</taxon>
        <taxon>Hyphomicrobiales</taxon>
        <taxon>Bartonellaceae</taxon>
        <taxon>Bartonella</taxon>
    </lineage>
</organism>
<accession>J0QVS1</accession>
<dbReference type="Proteomes" id="UP000001077">
    <property type="component" value="Unassembled WGS sequence"/>
</dbReference>
<evidence type="ECO:0000313" key="1">
    <source>
        <dbReference type="EMBL" id="EJF87254.1"/>
    </source>
</evidence>
<protein>
    <submittedName>
        <fullName evidence="1">Uncharacterized protein</fullName>
    </submittedName>
</protein>
<dbReference type="OrthoDB" id="7926465at2"/>
<proteinExistence type="predicted"/>
<reference evidence="1 2" key="1">
    <citation type="submission" date="2012-03" db="EMBL/GenBank/DDBJ databases">
        <title>The Genome Sequence of Bartonella rattimassiliensis 15908.</title>
        <authorList>
            <consortium name="The Broad Institute Genome Sequencing Platform"/>
            <consortium name="The Broad Institute Genome Sequencing Center for Infectious Disease"/>
            <person name="Feldgarden M."/>
            <person name="Kirby J."/>
            <person name="Kosoy M."/>
            <person name="Birtles R."/>
            <person name="Probert W.S."/>
            <person name="Chiaraviglio L."/>
            <person name="Young S.K."/>
            <person name="Zeng Q."/>
            <person name="Gargeya S."/>
            <person name="Fitzgerald M."/>
            <person name="Haas B."/>
            <person name="Abouelleil A."/>
            <person name="Alvarado L."/>
            <person name="Arachchi H.M."/>
            <person name="Berlin A."/>
            <person name="Chapman S.B."/>
            <person name="Gearin G."/>
            <person name="Goldberg J."/>
            <person name="Griggs A."/>
            <person name="Gujja S."/>
            <person name="Hansen M."/>
            <person name="Heiman D."/>
            <person name="Howarth C."/>
            <person name="Larimer J."/>
            <person name="Lui A."/>
            <person name="MacDonald P.J.P."/>
            <person name="McCowen C."/>
            <person name="Montmayeur A."/>
            <person name="Murphy C."/>
            <person name="Neiman D."/>
            <person name="Pearson M."/>
            <person name="Priest M."/>
            <person name="Roberts A."/>
            <person name="Saif S."/>
            <person name="Shea T."/>
            <person name="Sisk P."/>
            <person name="Stolte C."/>
            <person name="Sykes S."/>
            <person name="Wortman J."/>
            <person name="Nusbaum C."/>
            <person name="Birren B."/>
        </authorList>
    </citation>
    <scope>NUCLEOTIDE SEQUENCE [LARGE SCALE GENOMIC DNA]</scope>
    <source>
        <strain evidence="1 2">15908</strain>
    </source>
</reference>
<evidence type="ECO:0000313" key="2">
    <source>
        <dbReference type="Proteomes" id="UP000001077"/>
    </source>
</evidence>
<dbReference type="EMBL" id="AILY01000008">
    <property type="protein sequence ID" value="EJF87254.1"/>
    <property type="molecule type" value="Genomic_DNA"/>
</dbReference>